<dbReference type="RefSeq" id="WP_286593933.1">
    <property type="nucleotide sequence ID" value="NZ_JACANB010000004.1"/>
</dbReference>
<reference evidence="2" key="1">
    <citation type="submission" date="2020-06" db="EMBL/GenBank/DDBJ databases">
        <authorList>
            <person name="Dong N."/>
        </authorList>
    </citation>
    <scope>NUCLEOTIDE SEQUENCE</scope>
    <source>
        <strain evidence="2">DF46-2-2</strain>
    </source>
</reference>
<evidence type="ECO:0000313" key="3">
    <source>
        <dbReference type="Proteomes" id="UP001173465"/>
    </source>
</evidence>
<sequence>MVKRSLFITAALLGSLAGCQVSGDNPRNSDGIHKTLYVKESLVDCVGVAPMKCMQVRDDSNQEWTYFYSNIQGFNYEPGYRYKLKVKVKVEDVENPPADASSKRYILISIDEKTKSL</sequence>
<organism evidence="2 3">
    <name type="scientific">Thiopseudomonas alkaliphila</name>
    <dbReference type="NCBI Taxonomy" id="1697053"/>
    <lineage>
        <taxon>Bacteria</taxon>
        <taxon>Pseudomonadati</taxon>
        <taxon>Pseudomonadota</taxon>
        <taxon>Gammaproteobacteria</taxon>
        <taxon>Pseudomonadales</taxon>
        <taxon>Pseudomonadaceae</taxon>
        <taxon>Thiopseudomonas</taxon>
    </lineage>
</organism>
<protein>
    <submittedName>
        <fullName evidence="2">DUF4377 domain-containing protein</fullName>
    </submittedName>
</protein>
<dbReference type="EMBL" id="JACANB010000004">
    <property type="protein sequence ID" value="MDM1696637.1"/>
    <property type="molecule type" value="Genomic_DNA"/>
</dbReference>
<feature type="domain" description="DUF4377" evidence="1">
    <location>
        <begin position="37"/>
        <end position="112"/>
    </location>
</feature>
<reference evidence="2" key="2">
    <citation type="journal article" date="2022" name="Sci. Total Environ.">
        <title>Prevalence, transmission, and molecular epidemiology of tet(X)-positive bacteria among humans, animals, and environmental niches in China: An epidemiological, and genomic-based study.</title>
        <authorList>
            <person name="Dong N."/>
            <person name="Zeng Y."/>
            <person name="Cai C."/>
            <person name="Sun C."/>
            <person name="Lu J."/>
            <person name="Liu C."/>
            <person name="Zhou H."/>
            <person name="Sun Q."/>
            <person name="Shu L."/>
            <person name="Wang H."/>
            <person name="Wang Y."/>
            <person name="Wang S."/>
            <person name="Wu C."/>
            <person name="Chan E.W."/>
            <person name="Chen G."/>
            <person name="Shen Z."/>
            <person name="Chen S."/>
            <person name="Zhang R."/>
        </authorList>
    </citation>
    <scope>NUCLEOTIDE SEQUENCE</scope>
    <source>
        <strain evidence="2">DF46-2-2</strain>
    </source>
</reference>
<proteinExistence type="predicted"/>
<comment type="caution">
    <text evidence="2">The sequence shown here is derived from an EMBL/GenBank/DDBJ whole genome shotgun (WGS) entry which is preliminary data.</text>
</comment>
<dbReference type="AlphaFoldDB" id="A0AAW7DRE9"/>
<dbReference type="Pfam" id="PF14302">
    <property type="entry name" value="DUF4377"/>
    <property type="match status" value="1"/>
</dbReference>
<evidence type="ECO:0000259" key="1">
    <source>
        <dbReference type="Pfam" id="PF14302"/>
    </source>
</evidence>
<accession>A0AAW7DRE9</accession>
<dbReference type="Proteomes" id="UP001173465">
    <property type="component" value="Unassembled WGS sequence"/>
</dbReference>
<name>A0AAW7DRE9_9GAMM</name>
<dbReference type="InterPro" id="IPR025485">
    <property type="entry name" value="DUF4377"/>
</dbReference>
<evidence type="ECO:0000313" key="2">
    <source>
        <dbReference type="EMBL" id="MDM1696637.1"/>
    </source>
</evidence>
<dbReference type="PROSITE" id="PS51257">
    <property type="entry name" value="PROKAR_LIPOPROTEIN"/>
    <property type="match status" value="1"/>
</dbReference>
<gene>
    <name evidence="2" type="ORF">HX099_08200</name>
</gene>